<dbReference type="GO" id="GO:0015562">
    <property type="term" value="F:efflux transmembrane transporter activity"/>
    <property type="evidence" value="ECO:0007669"/>
    <property type="project" value="InterPro"/>
</dbReference>
<evidence type="ECO:0000313" key="5">
    <source>
        <dbReference type="EMBL" id="VFS65719.1"/>
    </source>
</evidence>
<sequence length="497" mass="55097">MNSQENDSFVICLSRIEQRPFCTVPVIHSSPKTSCPMRKLKLIMLSMTFVLTGCLSLAPEYQQPASPVPQQFSLSQNKLVTMPANYQESGWRTFFVDPQVKSLIGEALLNNRDLRMATLKVQEARAQYGVTDADRYPQLDSAASTTWSGKLKGDTTTASDYQAGLNLSFDLDFFGRLKNLSEADRQNYFASEEARRAVHILLISNVSQSYFNQRLAWAQLQVAKETLQNYQRSYAFVEKQLLTGSTNVLALEQARGVIESTRADIAKREGELAQANNALQLLLGSYQHLPDDAASSLLDINGVALPPALSSQILLQRPDILEAEHGLRAANANIGAARAAFFPSITLTSSLSGSSADLSRLFNPASGMWNFVPKIELPIFNAGRNQTNLDLAEIRQQQSVVNYEQKIQAAFKEVADALALRQSLADQISAQQRYLASLQTTQQRARALYQHGAVSYIEVLDAERSLFTTQQTLLDLNYARQVNEIKLFTALGGGWVE</sequence>
<keyword evidence="4" id="KW-0175">Coiled coil</keyword>
<reference evidence="5 6" key="1">
    <citation type="submission" date="2019-03" db="EMBL/GenBank/DDBJ databases">
        <authorList>
            <consortium name="Pathogen Informatics"/>
        </authorList>
    </citation>
    <scope>NUCLEOTIDE SEQUENCE [LARGE SCALE GENOMIC DNA]</scope>
    <source>
        <strain evidence="5 6">NCTC12998</strain>
    </source>
</reference>
<comment type="similarity">
    <text evidence="2 3">Belongs to the outer membrane factor (OMF) (TC 1.B.17) family.</text>
</comment>
<evidence type="ECO:0000256" key="1">
    <source>
        <dbReference type="ARBA" id="ARBA00004459"/>
    </source>
</evidence>
<organism evidence="5 6">
    <name type="scientific">Raoultella planticola</name>
    <name type="common">Klebsiella planticola</name>
    <dbReference type="NCBI Taxonomy" id="575"/>
    <lineage>
        <taxon>Bacteria</taxon>
        <taxon>Pseudomonadati</taxon>
        <taxon>Pseudomonadota</taxon>
        <taxon>Gammaproteobacteria</taxon>
        <taxon>Enterobacterales</taxon>
        <taxon>Enterobacteriaceae</taxon>
        <taxon>Klebsiella/Raoultella group</taxon>
        <taxon>Raoultella</taxon>
    </lineage>
</organism>
<dbReference type="GO" id="GO:0009279">
    <property type="term" value="C:cell outer membrane"/>
    <property type="evidence" value="ECO:0007669"/>
    <property type="project" value="UniProtKB-SubCell"/>
</dbReference>
<dbReference type="Pfam" id="PF02321">
    <property type="entry name" value="OEP"/>
    <property type="match status" value="2"/>
</dbReference>
<evidence type="ECO:0000256" key="4">
    <source>
        <dbReference type="SAM" id="Coils"/>
    </source>
</evidence>
<keyword evidence="3" id="KW-0449">Lipoprotein</keyword>
<evidence type="ECO:0000256" key="2">
    <source>
        <dbReference type="ARBA" id="ARBA00007613"/>
    </source>
</evidence>
<keyword evidence="3" id="KW-1134">Transmembrane beta strand</keyword>
<dbReference type="InterPro" id="IPR003423">
    <property type="entry name" value="OMP_efflux"/>
</dbReference>
<name>A0A485BA96_RAOPL</name>
<keyword evidence="3" id="KW-0564">Palmitate</keyword>
<dbReference type="AlphaFoldDB" id="A0A485BA96"/>
<dbReference type="EMBL" id="CAADJE010000023">
    <property type="protein sequence ID" value="VFS65719.1"/>
    <property type="molecule type" value="Genomic_DNA"/>
</dbReference>
<accession>A0A485BA96</accession>
<keyword evidence="3" id="KW-0812">Transmembrane</keyword>
<comment type="subcellular location">
    <subcellularLocation>
        <location evidence="1 3">Cell outer membrane</location>
        <topology evidence="1 3">Lipid-anchor</topology>
    </subcellularLocation>
</comment>
<proteinExistence type="inferred from homology"/>
<dbReference type="PANTHER" id="PTHR30203:SF32">
    <property type="entry name" value="CATION EFFLUX SYSTEM PROTEIN CUSC"/>
    <property type="match status" value="1"/>
</dbReference>
<feature type="coiled-coil region" evidence="4">
    <location>
        <begin position="220"/>
        <end position="278"/>
    </location>
</feature>
<dbReference type="Proteomes" id="UP000345637">
    <property type="component" value="Unassembled WGS sequence"/>
</dbReference>
<gene>
    <name evidence="5" type="primary">cusC</name>
    <name evidence="5" type="ORF">NCTC12998_02803</name>
</gene>
<dbReference type="SUPFAM" id="SSF56954">
    <property type="entry name" value="Outer membrane efflux proteins (OEP)"/>
    <property type="match status" value="1"/>
</dbReference>
<keyword evidence="3" id="KW-0472">Membrane</keyword>
<dbReference type="PANTHER" id="PTHR30203">
    <property type="entry name" value="OUTER MEMBRANE CATION EFFLUX PROTEIN"/>
    <property type="match status" value="1"/>
</dbReference>
<dbReference type="InterPro" id="IPR010131">
    <property type="entry name" value="MdtP/NodT-like"/>
</dbReference>
<dbReference type="NCBIfam" id="TIGR01845">
    <property type="entry name" value="outer_NodT"/>
    <property type="match status" value="1"/>
</dbReference>
<dbReference type="Gene3D" id="2.20.200.10">
    <property type="entry name" value="Outer membrane efflux proteins (OEP)"/>
    <property type="match status" value="1"/>
</dbReference>
<dbReference type="Gene3D" id="1.20.1600.10">
    <property type="entry name" value="Outer membrane efflux proteins (OEP)"/>
    <property type="match status" value="1"/>
</dbReference>
<evidence type="ECO:0000313" key="6">
    <source>
        <dbReference type="Proteomes" id="UP000345637"/>
    </source>
</evidence>
<dbReference type="NCBIfam" id="NF007347">
    <property type="entry name" value="PRK09837.1"/>
    <property type="match status" value="1"/>
</dbReference>
<evidence type="ECO:0000256" key="3">
    <source>
        <dbReference type="RuleBase" id="RU362097"/>
    </source>
</evidence>
<protein>
    <submittedName>
        <fullName evidence="5">Cation efflux system protein CusC</fullName>
    </submittedName>
</protein>